<gene>
    <name evidence="2" type="ORF">FB550_109246</name>
</gene>
<keyword evidence="1" id="KW-0472">Membrane</keyword>
<accession>A0A561D5I2</accession>
<name>A0A561D5I2_9BACI</name>
<proteinExistence type="predicted"/>
<dbReference type="Proteomes" id="UP000319671">
    <property type="component" value="Unassembled WGS sequence"/>
</dbReference>
<comment type="caution">
    <text evidence="2">The sequence shown here is derived from an EMBL/GenBank/DDBJ whole genome shotgun (WGS) entry which is preliminary data.</text>
</comment>
<sequence length="98" mass="11346">MDFLDFPTIQMNFWDAVFAIPMIMVLTQFIKVYFKIPKWFVPTIAVLFGLGISIFISHKHSLISGLFMGWFYGYAAIGSYASLKTNIIAYRNKKSNKY</sequence>
<evidence type="ECO:0000313" key="3">
    <source>
        <dbReference type="Proteomes" id="UP000319671"/>
    </source>
</evidence>
<evidence type="ECO:0000256" key="1">
    <source>
        <dbReference type="SAM" id="Phobius"/>
    </source>
</evidence>
<feature type="transmembrane region" description="Helical" evidence="1">
    <location>
        <begin position="12"/>
        <end position="32"/>
    </location>
</feature>
<keyword evidence="3" id="KW-1185">Reference proteome</keyword>
<organism evidence="2 3">
    <name type="scientific">Neobacillus bataviensis</name>
    <dbReference type="NCBI Taxonomy" id="220685"/>
    <lineage>
        <taxon>Bacteria</taxon>
        <taxon>Bacillati</taxon>
        <taxon>Bacillota</taxon>
        <taxon>Bacilli</taxon>
        <taxon>Bacillales</taxon>
        <taxon>Bacillaceae</taxon>
        <taxon>Neobacillus</taxon>
    </lineage>
</organism>
<feature type="transmembrane region" description="Helical" evidence="1">
    <location>
        <begin position="39"/>
        <end position="56"/>
    </location>
</feature>
<dbReference type="EMBL" id="VIVN01000009">
    <property type="protein sequence ID" value="TWD98733.1"/>
    <property type="molecule type" value="Genomic_DNA"/>
</dbReference>
<dbReference type="AlphaFoldDB" id="A0A561D5I2"/>
<keyword evidence="1" id="KW-1133">Transmembrane helix</keyword>
<protein>
    <submittedName>
        <fullName evidence="2">Uncharacterized protein</fullName>
    </submittedName>
</protein>
<reference evidence="2 3" key="1">
    <citation type="submission" date="2019-06" db="EMBL/GenBank/DDBJ databases">
        <title>Sorghum-associated microbial communities from plants grown in Nebraska, USA.</title>
        <authorList>
            <person name="Schachtman D."/>
        </authorList>
    </citation>
    <scope>NUCLEOTIDE SEQUENCE [LARGE SCALE GENOMIC DNA]</scope>
    <source>
        <strain evidence="2 3">2482</strain>
    </source>
</reference>
<keyword evidence="1" id="KW-0812">Transmembrane</keyword>
<evidence type="ECO:0000313" key="2">
    <source>
        <dbReference type="EMBL" id="TWD98733.1"/>
    </source>
</evidence>
<feature type="transmembrane region" description="Helical" evidence="1">
    <location>
        <begin position="62"/>
        <end position="83"/>
    </location>
</feature>